<name>A0A919YUC5_9BACL</name>
<protein>
    <submittedName>
        <fullName evidence="3">Membrane protein</fullName>
    </submittedName>
</protein>
<sequence length="258" mass="28569">MDHFILALILVALCMPGIWLMSKYTASDLFDKPDNQLSKRTLFIMMVLQTIVIVGLSAVAGIYFGSKVGLTDPFLKGLSRGELELANLVQQVGIGIIAGIICALVWIVSYYCFIRPRIDTASVLASEQARQQLGLAARITSGGITEEIIFRWGLLSLTMWAVLFVTPSQSAAFWISIITTGVLFGLAHLPGNIAKGCIPSPFLIASMVLGNLWVSVICGYLFWQYGIIAAIVVHMLFHIIWYPWELKYRNRPGKEEVQ</sequence>
<feature type="transmembrane region" description="Helical" evidence="1">
    <location>
        <begin position="6"/>
        <end position="22"/>
    </location>
</feature>
<evidence type="ECO:0000313" key="4">
    <source>
        <dbReference type="Proteomes" id="UP000683139"/>
    </source>
</evidence>
<feature type="transmembrane region" description="Helical" evidence="1">
    <location>
        <begin position="171"/>
        <end position="190"/>
    </location>
</feature>
<feature type="domain" description="CAAX prenyl protease 2/Lysostaphin resistance protein A-like" evidence="2">
    <location>
        <begin position="138"/>
        <end position="239"/>
    </location>
</feature>
<feature type="transmembrane region" description="Helical" evidence="1">
    <location>
        <begin position="148"/>
        <end position="165"/>
    </location>
</feature>
<organism evidence="3 4">
    <name type="scientific">Paenibacillus montaniterrae</name>
    <dbReference type="NCBI Taxonomy" id="429341"/>
    <lineage>
        <taxon>Bacteria</taxon>
        <taxon>Bacillati</taxon>
        <taxon>Bacillota</taxon>
        <taxon>Bacilli</taxon>
        <taxon>Bacillales</taxon>
        <taxon>Paenibacillaceae</taxon>
        <taxon>Paenibacillus</taxon>
    </lineage>
</organism>
<comment type="caution">
    <text evidence="3">The sequence shown here is derived from an EMBL/GenBank/DDBJ whole genome shotgun (WGS) entry which is preliminary data.</text>
</comment>
<proteinExistence type="predicted"/>
<gene>
    <name evidence="3" type="ORF">J40TS1_30830</name>
</gene>
<dbReference type="AlphaFoldDB" id="A0A919YUC5"/>
<feature type="transmembrane region" description="Helical" evidence="1">
    <location>
        <begin position="42"/>
        <end position="65"/>
    </location>
</feature>
<dbReference type="InterPro" id="IPR003675">
    <property type="entry name" value="Rce1/LyrA-like_dom"/>
</dbReference>
<dbReference type="Proteomes" id="UP000683139">
    <property type="component" value="Unassembled WGS sequence"/>
</dbReference>
<evidence type="ECO:0000259" key="2">
    <source>
        <dbReference type="Pfam" id="PF02517"/>
    </source>
</evidence>
<accession>A0A919YUC5</accession>
<reference evidence="3" key="1">
    <citation type="submission" date="2021-03" db="EMBL/GenBank/DDBJ databases">
        <title>Antimicrobial resistance genes in bacteria isolated from Japanese honey, and their potential for conferring macrolide and lincosamide resistance in the American foulbrood pathogen Paenibacillus larvae.</title>
        <authorList>
            <person name="Okamoto M."/>
            <person name="Kumagai M."/>
            <person name="Kanamori H."/>
            <person name="Takamatsu D."/>
        </authorList>
    </citation>
    <scope>NUCLEOTIDE SEQUENCE</scope>
    <source>
        <strain evidence="3">J40TS1</strain>
    </source>
</reference>
<dbReference type="RefSeq" id="WP_213516743.1">
    <property type="nucleotide sequence ID" value="NZ_BOSE01000005.1"/>
</dbReference>
<feature type="transmembrane region" description="Helical" evidence="1">
    <location>
        <begin position="85"/>
        <end position="108"/>
    </location>
</feature>
<dbReference type="Pfam" id="PF02517">
    <property type="entry name" value="Rce1-like"/>
    <property type="match status" value="1"/>
</dbReference>
<evidence type="ECO:0000313" key="3">
    <source>
        <dbReference type="EMBL" id="GIP17441.1"/>
    </source>
</evidence>
<feature type="transmembrane region" description="Helical" evidence="1">
    <location>
        <begin position="202"/>
        <end position="222"/>
    </location>
</feature>
<dbReference type="GO" id="GO:0080120">
    <property type="term" value="P:CAAX-box protein maturation"/>
    <property type="evidence" value="ECO:0007669"/>
    <property type="project" value="UniProtKB-ARBA"/>
</dbReference>
<keyword evidence="1" id="KW-1133">Transmembrane helix</keyword>
<evidence type="ECO:0000256" key="1">
    <source>
        <dbReference type="SAM" id="Phobius"/>
    </source>
</evidence>
<dbReference type="EMBL" id="BOSE01000005">
    <property type="protein sequence ID" value="GIP17441.1"/>
    <property type="molecule type" value="Genomic_DNA"/>
</dbReference>
<keyword evidence="1" id="KW-0472">Membrane</keyword>
<feature type="transmembrane region" description="Helical" evidence="1">
    <location>
        <begin position="228"/>
        <end position="244"/>
    </location>
</feature>
<dbReference type="GO" id="GO:0004175">
    <property type="term" value="F:endopeptidase activity"/>
    <property type="evidence" value="ECO:0007669"/>
    <property type="project" value="UniProtKB-ARBA"/>
</dbReference>
<keyword evidence="4" id="KW-1185">Reference proteome</keyword>
<keyword evidence="1" id="KW-0812">Transmembrane</keyword>